<dbReference type="Proteomes" id="UP001521785">
    <property type="component" value="Unassembled WGS sequence"/>
</dbReference>
<protein>
    <recommendedName>
        <fullName evidence="7">Dehydrogenase</fullName>
    </recommendedName>
</protein>
<dbReference type="InterPro" id="IPR051317">
    <property type="entry name" value="Gfo/Idh/MocA_oxidoreduct"/>
</dbReference>
<accession>A0ABR3S003</accession>
<dbReference type="Pfam" id="PF01408">
    <property type="entry name" value="GFO_IDH_MocA"/>
    <property type="match status" value="1"/>
</dbReference>
<evidence type="ECO:0000259" key="3">
    <source>
        <dbReference type="Pfam" id="PF01408"/>
    </source>
</evidence>
<evidence type="ECO:0000313" key="5">
    <source>
        <dbReference type="EMBL" id="KAL1610009.1"/>
    </source>
</evidence>
<gene>
    <name evidence="5" type="ORF">SLS60_001674</name>
</gene>
<dbReference type="Gene3D" id="3.40.50.720">
    <property type="entry name" value="NAD(P)-binding Rossmann-like Domain"/>
    <property type="match status" value="1"/>
</dbReference>
<keyword evidence="6" id="KW-1185">Reference proteome</keyword>
<evidence type="ECO:0000313" key="6">
    <source>
        <dbReference type="Proteomes" id="UP001521785"/>
    </source>
</evidence>
<comment type="caution">
    <text evidence="5">The sequence shown here is derived from an EMBL/GenBank/DDBJ whole genome shotgun (WGS) entry which is preliminary data.</text>
</comment>
<dbReference type="SUPFAM" id="SSF51735">
    <property type="entry name" value="NAD(P)-binding Rossmann-fold domains"/>
    <property type="match status" value="1"/>
</dbReference>
<comment type="similarity">
    <text evidence="1">Belongs to the Gfo/Idh/MocA family.</text>
</comment>
<evidence type="ECO:0000259" key="4">
    <source>
        <dbReference type="Pfam" id="PF22725"/>
    </source>
</evidence>
<proteinExistence type="inferred from homology"/>
<dbReference type="InterPro" id="IPR000683">
    <property type="entry name" value="Gfo/Idh/MocA-like_OxRdtase_N"/>
</dbReference>
<dbReference type="SUPFAM" id="SSF55347">
    <property type="entry name" value="Glyceraldehyde-3-phosphate dehydrogenase-like, C-terminal domain"/>
    <property type="match status" value="1"/>
</dbReference>
<dbReference type="PANTHER" id="PTHR43708">
    <property type="entry name" value="CONSERVED EXPRESSED OXIDOREDUCTASE (EUROFUNG)"/>
    <property type="match status" value="1"/>
</dbReference>
<name>A0ABR3S003_9PLEO</name>
<feature type="domain" description="Gfo/Idh/MocA-like oxidoreductase N-terminal" evidence="3">
    <location>
        <begin position="4"/>
        <end position="129"/>
    </location>
</feature>
<dbReference type="InterPro" id="IPR036291">
    <property type="entry name" value="NAD(P)-bd_dom_sf"/>
</dbReference>
<dbReference type="Gene3D" id="3.30.360.10">
    <property type="entry name" value="Dihydrodipicolinate Reductase, domain 2"/>
    <property type="match status" value="1"/>
</dbReference>
<evidence type="ECO:0000256" key="2">
    <source>
        <dbReference type="ARBA" id="ARBA00023002"/>
    </source>
</evidence>
<evidence type="ECO:0000256" key="1">
    <source>
        <dbReference type="ARBA" id="ARBA00010928"/>
    </source>
</evidence>
<dbReference type="Pfam" id="PF22725">
    <property type="entry name" value="GFO_IDH_MocA_C3"/>
    <property type="match status" value="1"/>
</dbReference>
<organism evidence="5 6">
    <name type="scientific">Paraconiothyrium brasiliense</name>
    <dbReference type="NCBI Taxonomy" id="300254"/>
    <lineage>
        <taxon>Eukaryota</taxon>
        <taxon>Fungi</taxon>
        <taxon>Dikarya</taxon>
        <taxon>Ascomycota</taxon>
        <taxon>Pezizomycotina</taxon>
        <taxon>Dothideomycetes</taxon>
        <taxon>Pleosporomycetidae</taxon>
        <taxon>Pleosporales</taxon>
        <taxon>Massarineae</taxon>
        <taxon>Didymosphaeriaceae</taxon>
        <taxon>Paraconiothyrium</taxon>
    </lineage>
</organism>
<reference evidence="5 6" key="1">
    <citation type="submission" date="2024-02" db="EMBL/GenBank/DDBJ databases">
        <title>De novo assembly and annotation of 12 fungi associated with fruit tree decline syndrome in Ontario, Canada.</title>
        <authorList>
            <person name="Sulman M."/>
            <person name="Ellouze W."/>
            <person name="Ilyukhin E."/>
        </authorList>
    </citation>
    <scope>NUCLEOTIDE SEQUENCE [LARGE SCALE GENOMIC DNA]</scope>
    <source>
        <strain evidence="5 6">M42-189</strain>
    </source>
</reference>
<dbReference type="InterPro" id="IPR055170">
    <property type="entry name" value="GFO_IDH_MocA-like_dom"/>
</dbReference>
<sequence>MARIKVGVVGYGFAAKSFHLPFILAIPDYEVVAILQRAEAPADPAPATKNSHCTVDFPHVKHYRSAENFFADPEIDFVVVATHADTHATFAEQALRAGKHVMVDKPFARSTSEADSVIELAKQKGRVVTCFQNRRWDGDFQTVRELVKQDAFGGITEAEIHYDFDRAPWLHVLKKKEYTPGDGHMFGLGTPTGTAYLGTHSLDHAYVLFGRPASVTAFLRTQRGIESEVEDSFTVILQYDGPQRGLLVTVKTSVVSPMAQQLKYWIRGTKSSYIKHQARSTCPQEEQIAEGVDPLDHNFAAEPARFQGTLTSYDEFDGEVQKFDEESERYVGKYPTVRGRWLGIYQNVADHLNGKAELAVKANEVRDVLRIIELARESHQKGATVAWK</sequence>
<keyword evidence="2" id="KW-0560">Oxidoreductase</keyword>
<dbReference type="EMBL" id="JAKJXO020000002">
    <property type="protein sequence ID" value="KAL1610009.1"/>
    <property type="molecule type" value="Genomic_DNA"/>
</dbReference>
<feature type="domain" description="GFO/IDH/MocA-like oxidoreductase" evidence="4">
    <location>
        <begin position="140"/>
        <end position="273"/>
    </location>
</feature>
<dbReference type="PANTHER" id="PTHR43708:SF5">
    <property type="entry name" value="CONSERVED EXPRESSED OXIDOREDUCTASE (EUROFUNG)-RELATED"/>
    <property type="match status" value="1"/>
</dbReference>
<evidence type="ECO:0008006" key="7">
    <source>
        <dbReference type="Google" id="ProtNLM"/>
    </source>
</evidence>